<dbReference type="EMBL" id="PZDI01000043">
    <property type="protein sequence ID" value="PTH16536.1"/>
    <property type="molecule type" value="Genomic_DNA"/>
</dbReference>
<dbReference type="InterPro" id="IPR006448">
    <property type="entry name" value="Phage_term_ssu_P27"/>
</dbReference>
<keyword evidence="3" id="KW-1185">Reference proteome</keyword>
<reference evidence="2 3" key="1">
    <citation type="journal article" date="2016" name="Front. Microbiol.">
        <title>Comprehensive Phylogenetic Analysis of Bovine Non-aureus Staphylococci Species Based on Whole-Genome Sequencing.</title>
        <authorList>
            <person name="Naushad S."/>
            <person name="Barkema H.W."/>
            <person name="Luby C."/>
            <person name="Condas L.A."/>
            <person name="Nobrega D.B."/>
            <person name="Carson D.A."/>
            <person name="De Buck J."/>
        </authorList>
    </citation>
    <scope>NUCLEOTIDE SEQUENCE [LARGE SCALE GENOMIC DNA]</scope>
    <source>
        <strain evidence="2 3">SNUC 993</strain>
    </source>
</reference>
<dbReference type="Proteomes" id="UP000242694">
    <property type="component" value="Unassembled WGS sequence"/>
</dbReference>
<feature type="region of interest" description="Disordered" evidence="1">
    <location>
        <begin position="82"/>
        <end position="101"/>
    </location>
</feature>
<organism evidence="2 3">
    <name type="scientific">Staphylococcus auricularis</name>
    <dbReference type="NCBI Taxonomy" id="29379"/>
    <lineage>
        <taxon>Bacteria</taxon>
        <taxon>Bacillati</taxon>
        <taxon>Bacillota</taxon>
        <taxon>Bacilli</taxon>
        <taxon>Bacillales</taxon>
        <taxon>Staphylococcaceae</taxon>
        <taxon>Staphylococcus</taxon>
    </lineage>
</organism>
<sequence>MNKDDLRAYLESQLDMNNQTNQEKVNRYIKLVDVFENLREAIDDYGYIVETENGSQKFIKPNPALAEMNKVSTSIKNLERLMKLDKQEKDGKPKKKALLDE</sequence>
<proteinExistence type="predicted"/>
<dbReference type="RefSeq" id="WP_107398280.1">
    <property type="nucleotide sequence ID" value="NZ_PZDI01000043.1"/>
</dbReference>
<name>A0ABX5ID46_9STAP</name>
<evidence type="ECO:0000256" key="1">
    <source>
        <dbReference type="SAM" id="MobiDB-lite"/>
    </source>
</evidence>
<comment type="caution">
    <text evidence="2">The sequence shown here is derived from an EMBL/GenBank/DDBJ whole genome shotgun (WGS) entry which is preliminary data.</text>
</comment>
<protein>
    <submittedName>
        <fullName evidence="2">Terminase</fullName>
    </submittedName>
</protein>
<gene>
    <name evidence="2" type="ORF">BU607_08405</name>
</gene>
<evidence type="ECO:0000313" key="2">
    <source>
        <dbReference type="EMBL" id="PTH16536.1"/>
    </source>
</evidence>
<accession>A0ABX5ID46</accession>
<evidence type="ECO:0000313" key="3">
    <source>
        <dbReference type="Proteomes" id="UP000242694"/>
    </source>
</evidence>
<dbReference type="Pfam" id="PF05119">
    <property type="entry name" value="Terminase_4"/>
    <property type="match status" value="1"/>
</dbReference>